<protein>
    <recommendedName>
        <fullName evidence="3">DUF3791 domain-containing protein</fullName>
    </recommendedName>
</protein>
<proteinExistence type="predicted"/>
<gene>
    <name evidence="1" type="ordered locus">BBPR_1428</name>
</gene>
<dbReference type="eggNOG" id="ENOG50339WC">
    <property type="taxonomic scope" value="Bacteria"/>
</dbReference>
<dbReference type="PATRIC" id="fig|702459.3.peg.1479"/>
<reference evidence="1 2" key="1">
    <citation type="journal article" date="2010" name="Proc. Natl. Acad. Sci. U.S.A.">
        <title>Genome analysis of Bifidobacterium bifidum PRL2010 reveals metabolic pathways for host-derived glycan foraging.</title>
        <authorList>
            <person name="Turroni F."/>
            <person name="Bottacini F."/>
            <person name="Foroni E."/>
            <person name="Mulder I."/>
            <person name="Kim J.H."/>
            <person name="Zomer A."/>
            <person name="Sanchez B."/>
            <person name="Bidossi A."/>
            <person name="Ferrarini A."/>
            <person name="Giubellini V."/>
            <person name="Delledonne M."/>
            <person name="Henrissat B."/>
            <person name="Coutinho P."/>
            <person name="Oggioni M."/>
            <person name="Fitzgerald G.F."/>
            <person name="Mills D."/>
            <person name="Margolles A."/>
            <person name="Kelly D."/>
            <person name="van Sinderen D."/>
            <person name="Ventura M."/>
        </authorList>
    </citation>
    <scope>NUCLEOTIDE SEQUENCE [LARGE SCALE GENOMIC DNA]</scope>
    <source>
        <strain evidence="1 2">PRL2010</strain>
    </source>
</reference>
<dbReference type="OrthoDB" id="361365at2"/>
<sequence length="74" mass="8638">MTKLERSQIDFSTFMLYRLAEHWGKSVPDTYRILDKANAIDGYLVPCYDMLHTLGSEYLVNDLTDYVREQGICI</sequence>
<dbReference type="EMBL" id="CP001840">
    <property type="protein sequence ID" value="ADP36465.1"/>
    <property type="molecule type" value="Genomic_DNA"/>
</dbReference>
<dbReference type="Pfam" id="PF12668">
    <property type="entry name" value="DUF3791"/>
    <property type="match status" value="1"/>
</dbReference>
<organism evidence="1 2">
    <name type="scientific">Bifidobacterium bifidum (strain PRL2010)</name>
    <dbReference type="NCBI Taxonomy" id="702459"/>
    <lineage>
        <taxon>Bacteria</taxon>
        <taxon>Bacillati</taxon>
        <taxon>Actinomycetota</taxon>
        <taxon>Actinomycetes</taxon>
        <taxon>Bifidobacteriales</taxon>
        <taxon>Bifidobacteriaceae</taxon>
        <taxon>Bifidobacterium</taxon>
    </lineage>
</organism>
<dbReference type="Proteomes" id="UP000002312">
    <property type="component" value="Chromosome"/>
</dbReference>
<dbReference type="KEGG" id="bbp:BBPR_1428"/>
<evidence type="ECO:0008006" key="3">
    <source>
        <dbReference type="Google" id="ProtNLM"/>
    </source>
</evidence>
<evidence type="ECO:0000313" key="1">
    <source>
        <dbReference type="EMBL" id="ADP36465.1"/>
    </source>
</evidence>
<accession>A0A0H3EDQ3</accession>
<dbReference type="AlphaFoldDB" id="A0A0H3EDQ3"/>
<evidence type="ECO:0000313" key="2">
    <source>
        <dbReference type="Proteomes" id="UP000002312"/>
    </source>
</evidence>
<dbReference type="InterPro" id="IPR024269">
    <property type="entry name" value="DUF3791"/>
</dbReference>
<dbReference type="HOGENOM" id="CLU_174021_1_0_11"/>
<name>A0A0H3EDQ3_BIFBP</name>
<dbReference type="RefSeq" id="WP_013390170.1">
    <property type="nucleotide sequence ID" value="NC_014638.1"/>
</dbReference>